<reference evidence="4 5" key="1">
    <citation type="journal article" date="2019" name="Environ. Microbiol.">
        <title>An active ?-lactamase is a part of an orchestrated cell wall stress resistance network of Bacillus subtilis and related rhizosphere species.</title>
        <authorList>
            <person name="Bucher T."/>
            <person name="Keren-Paz A."/>
            <person name="Hausser J."/>
            <person name="Olender T."/>
            <person name="Cytryn E."/>
            <person name="Kolodkin-Gal I."/>
        </authorList>
    </citation>
    <scope>NUCLEOTIDE SEQUENCE [LARGE SCALE GENOMIC DNA]</scope>
    <source>
        <strain evidence="4 5">I5</strain>
    </source>
</reference>
<dbReference type="InterPro" id="IPR037455">
    <property type="entry name" value="LucA/IucC-like"/>
</dbReference>
<feature type="domain" description="Aerobactin siderophore biosynthesis IucA/IucC N-terminal" evidence="3">
    <location>
        <begin position="2"/>
        <end position="138"/>
    </location>
</feature>
<proteinExistence type="inferred from homology"/>
<dbReference type="PANTHER" id="PTHR34384">
    <property type="entry name" value="L-2,3-DIAMINOPROPANOATE--CITRATE LIGASE"/>
    <property type="match status" value="1"/>
</dbReference>
<dbReference type="Proteomes" id="UP000305222">
    <property type="component" value="Unassembled WGS sequence"/>
</dbReference>
<dbReference type="InterPro" id="IPR007310">
    <property type="entry name" value="Aerobactin_biosyn_IucA/IucC_N"/>
</dbReference>
<comment type="pathway">
    <text evidence="1">Siderophore biosynthesis.</text>
</comment>
<dbReference type="AlphaFoldDB" id="A0A4V5TUP4"/>
<accession>A0A4V5TUP4</accession>
<feature type="non-terminal residue" evidence="4">
    <location>
        <position position="140"/>
    </location>
</feature>
<comment type="caution">
    <text evidence="4">The sequence shown here is derived from an EMBL/GenBank/DDBJ whole genome shotgun (WGS) entry which is preliminary data.</text>
</comment>
<dbReference type="GO" id="GO:0019290">
    <property type="term" value="P:siderophore biosynthetic process"/>
    <property type="evidence" value="ECO:0007669"/>
    <property type="project" value="InterPro"/>
</dbReference>
<organism evidence="4 5">
    <name type="scientific">Bacillus wiedmannii</name>
    <dbReference type="NCBI Taxonomy" id="1890302"/>
    <lineage>
        <taxon>Bacteria</taxon>
        <taxon>Bacillati</taxon>
        <taxon>Bacillota</taxon>
        <taxon>Bacilli</taxon>
        <taxon>Bacillales</taxon>
        <taxon>Bacillaceae</taxon>
        <taxon>Bacillus</taxon>
        <taxon>Bacillus cereus group</taxon>
    </lineage>
</organism>
<evidence type="ECO:0000313" key="5">
    <source>
        <dbReference type="Proteomes" id="UP000305222"/>
    </source>
</evidence>
<evidence type="ECO:0000256" key="1">
    <source>
        <dbReference type="ARBA" id="ARBA00004924"/>
    </source>
</evidence>
<feature type="non-terminal residue" evidence="4">
    <location>
        <position position="1"/>
    </location>
</feature>
<evidence type="ECO:0000259" key="3">
    <source>
        <dbReference type="Pfam" id="PF04183"/>
    </source>
</evidence>
<protein>
    <submittedName>
        <fullName evidence="4">IucA/IucC family siderophore biosynthesis protein</fullName>
    </submittedName>
</protein>
<evidence type="ECO:0000256" key="2">
    <source>
        <dbReference type="ARBA" id="ARBA00007832"/>
    </source>
</evidence>
<name>A0A4V5TUP4_9BACI</name>
<comment type="similarity">
    <text evidence="2">Belongs to the IucA/IucC family.</text>
</comment>
<evidence type="ECO:0000313" key="4">
    <source>
        <dbReference type="EMBL" id="TKI94623.1"/>
    </source>
</evidence>
<dbReference type="Pfam" id="PF04183">
    <property type="entry name" value="IucA_IucC"/>
    <property type="match status" value="1"/>
</dbReference>
<dbReference type="EMBL" id="SZON01000666">
    <property type="protein sequence ID" value="TKI94623.1"/>
    <property type="molecule type" value="Genomic_DNA"/>
</dbReference>
<gene>
    <name evidence="4" type="ORF">FC699_15145</name>
</gene>
<dbReference type="PANTHER" id="PTHR34384:SF5">
    <property type="entry name" value="L-2,3-DIAMINOPROPANOATE--CITRATE LIGASE"/>
    <property type="match status" value="1"/>
</dbReference>
<sequence>LQAEWLLHQPYVQDWIDQGVLEYIGPAGKYYMATSSLRTLYHPKSKYMLKFSFPVKVTNSMRINKLKELESGLEGKEMLNTAIGEVLDKFPGFDFICDPAFITLNYGAKESGFEVIIRENPFYSEHANDATLIAGLVQDA</sequence>